<dbReference type="Proteomes" id="UP000189761">
    <property type="component" value="Unassembled WGS sequence"/>
</dbReference>
<dbReference type="AlphaFoldDB" id="A0A8E2LD47"/>
<dbReference type="RefSeq" id="WP_071976469.1">
    <property type="nucleotide sequence ID" value="NZ_CP065424.1"/>
</dbReference>
<gene>
    <name evidence="2" type="ORF">BWZ43_14480</name>
</gene>
<evidence type="ECO:0008006" key="4">
    <source>
        <dbReference type="Google" id="ProtNLM"/>
    </source>
</evidence>
<evidence type="ECO:0000313" key="3">
    <source>
        <dbReference type="Proteomes" id="UP000189761"/>
    </source>
</evidence>
<protein>
    <recommendedName>
        <fullName evidence="4">Spore coat protein</fullName>
    </recommendedName>
</protein>
<keyword evidence="3" id="KW-1185">Reference proteome</keyword>
<feature type="compositionally biased region" description="Low complexity" evidence="1">
    <location>
        <begin position="1"/>
        <end position="18"/>
    </location>
</feature>
<name>A0A8E2LD47_9BACI</name>
<evidence type="ECO:0000313" key="2">
    <source>
        <dbReference type="EMBL" id="OOP67675.1"/>
    </source>
</evidence>
<sequence>MQQQGFNQQQQQQGTMQQPPAILSTKDLSYINDMLSWNLLAMKKAHFTAMHCQDSSIKATLEKCGQMHQRHYEKILHHLQEHLQTQPNQQNQQMM</sequence>
<accession>A0A8E2LD47</accession>
<reference evidence="2 3" key="1">
    <citation type="submission" date="2017-01" db="EMBL/GenBank/DDBJ databases">
        <title>Draft genome sequence of Bacillus oleronius.</title>
        <authorList>
            <person name="Allam M."/>
        </authorList>
    </citation>
    <scope>NUCLEOTIDE SEQUENCE [LARGE SCALE GENOMIC DNA]</scope>
    <source>
        <strain evidence="2 3">DSM 9356</strain>
    </source>
</reference>
<dbReference type="EMBL" id="MTLA01000172">
    <property type="protein sequence ID" value="OOP67675.1"/>
    <property type="molecule type" value="Genomic_DNA"/>
</dbReference>
<feature type="region of interest" description="Disordered" evidence="1">
    <location>
        <begin position="1"/>
        <end position="20"/>
    </location>
</feature>
<organism evidence="2 3">
    <name type="scientific">Heyndrickxia oleronia</name>
    <dbReference type="NCBI Taxonomy" id="38875"/>
    <lineage>
        <taxon>Bacteria</taxon>
        <taxon>Bacillati</taxon>
        <taxon>Bacillota</taxon>
        <taxon>Bacilli</taxon>
        <taxon>Bacillales</taxon>
        <taxon>Bacillaceae</taxon>
        <taxon>Heyndrickxia</taxon>
    </lineage>
</organism>
<proteinExistence type="predicted"/>
<evidence type="ECO:0000256" key="1">
    <source>
        <dbReference type="SAM" id="MobiDB-lite"/>
    </source>
</evidence>
<comment type="caution">
    <text evidence="2">The sequence shown here is derived from an EMBL/GenBank/DDBJ whole genome shotgun (WGS) entry which is preliminary data.</text>
</comment>